<dbReference type="GO" id="GO:0009360">
    <property type="term" value="C:DNA polymerase III complex"/>
    <property type="evidence" value="ECO:0007669"/>
    <property type="project" value="InterPro"/>
</dbReference>
<dbReference type="Gene3D" id="1.10.8.60">
    <property type="match status" value="1"/>
</dbReference>
<keyword evidence="2" id="KW-0479">Metal-binding</keyword>
<accession>A0A1F6AH42</accession>
<keyword evidence="8" id="KW-0548">Nucleotidyltransferase</keyword>
<evidence type="ECO:0000256" key="8">
    <source>
        <dbReference type="RuleBase" id="RU364063"/>
    </source>
</evidence>
<comment type="subunit">
    <text evidence="8">DNA polymerase III contains a core (composed of alpha, epsilon and theta chains) that associates with a tau subunit. This core dimerizes to form the POLIII' complex. PolIII' associates with the gamma complex (composed of gamma, delta, delta', psi and chi chains) and with the beta chain to form the complete DNA polymerase III complex.</text>
</comment>
<dbReference type="STRING" id="1798392.A3A79_00965"/>
<keyword evidence="6 8" id="KW-0239">DNA-directed DNA polymerase</keyword>
<dbReference type="InterPro" id="IPR045085">
    <property type="entry name" value="HLD_clamp_pol_III_gamma_tau"/>
</dbReference>
<dbReference type="NCBIfam" id="TIGR02397">
    <property type="entry name" value="dnaX_nterm"/>
    <property type="match status" value="1"/>
</dbReference>
<comment type="function">
    <text evidence="8">DNA polymerase III is a complex, multichain enzyme responsible for most of the replicative synthesis in bacteria. This DNA polymerase also exhibits 3' to 5' exonuclease activity.</text>
</comment>
<evidence type="ECO:0000256" key="5">
    <source>
        <dbReference type="ARBA" id="ARBA00022840"/>
    </source>
</evidence>
<dbReference type="GO" id="GO:0005524">
    <property type="term" value="F:ATP binding"/>
    <property type="evidence" value="ECO:0007669"/>
    <property type="project" value="UniProtKB-KW"/>
</dbReference>
<evidence type="ECO:0000259" key="9">
    <source>
        <dbReference type="SMART" id="SM00382"/>
    </source>
</evidence>
<dbReference type="Pfam" id="PF13177">
    <property type="entry name" value="DNA_pol3_delta2"/>
    <property type="match status" value="1"/>
</dbReference>
<protein>
    <recommendedName>
        <fullName evidence="8">DNA polymerase III subunit gamma/tau</fullName>
        <ecNumber evidence="8">2.7.7.7</ecNumber>
    </recommendedName>
</protein>
<gene>
    <name evidence="8" type="primary">dnaX</name>
    <name evidence="10" type="ORF">A3A79_00965</name>
</gene>
<evidence type="ECO:0000256" key="4">
    <source>
        <dbReference type="ARBA" id="ARBA00022833"/>
    </source>
</evidence>
<dbReference type="SUPFAM" id="SSF52540">
    <property type="entry name" value="P-loop containing nucleoside triphosphate hydrolases"/>
    <property type="match status" value="1"/>
</dbReference>
<evidence type="ECO:0000256" key="7">
    <source>
        <dbReference type="ARBA" id="ARBA00049244"/>
    </source>
</evidence>
<dbReference type="PANTHER" id="PTHR11669">
    <property type="entry name" value="REPLICATION FACTOR C / DNA POLYMERASE III GAMMA-TAU SUBUNIT"/>
    <property type="match status" value="1"/>
</dbReference>
<dbReference type="GO" id="GO:0003677">
    <property type="term" value="F:DNA binding"/>
    <property type="evidence" value="ECO:0007669"/>
    <property type="project" value="InterPro"/>
</dbReference>
<dbReference type="GO" id="GO:0046872">
    <property type="term" value="F:metal ion binding"/>
    <property type="evidence" value="ECO:0007669"/>
    <property type="project" value="UniProtKB-KW"/>
</dbReference>
<dbReference type="GO" id="GO:0006261">
    <property type="term" value="P:DNA-templated DNA replication"/>
    <property type="evidence" value="ECO:0007669"/>
    <property type="project" value="TreeGrafter"/>
</dbReference>
<dbReference type="InterPro" id="IPR003593">
    <property type="entry name" value="AAA+_ATPase"/>
</dbReference>
<dbReference type="Pfam" id="PF20964">
    <property type="entry name" value="DnaX_C"/>
    <property type="match status" value="1"/>
</dbReference>
<organism evidence="10 11">
    <name type="scientific">Candidatus Gottesmanbacteria bacterium RIFCSPLOWO2_01_FULL_43_11b</name>
    <dbReference type="NCBI Taxonomy" id="1798392"/>
    <lineage>
        <taxon>Bacteria</taxon>
        <taxon>Candidatus Gottesmaniibacteriota</taxon>
    </lineage>
</organism>
<keyword evidence="8" id="KW-0808">Transferase</keyword>
<dbReference type="InterPro" id="IPR050238">
    <property type="entry name" value="DNA_Rep/Repair_Clamp_Loader"/>
</dbReference>
<evidence type="ECO:0000256" key="6">
    <source>
        <dbReference type="ARBA" id="ARBA00022932"/>
    </source>
</evidence>
<keyword evidence="4" id="KW-0862">Zinc</keyword>
<dbReference type="PANTHER" id="PTHR11669:SF0">
    <property type="entry name" value="PROTEIN STICHEL-LIKE 2"/>
    <property type="match status" value="1"/>
</dbReference>
<comment type="similarity">
    <text evidence="1 8">Belongs to the DnaX/STICHEL family.</text>
</comment>
<dbReference type="InterPro" id="IPR048448">
    <property type="entry name" value="DnaX-like_C"/>
</dbReference>
<dbReference type="Proteomes" id="UP000178759">
    <property type="component" value="Unassembled WGS sequence"/>
</dbReference>
<dbReference type="EMBL" id="MFJV01000001">
    <property type="protein sequence ID" value="OGG23762.1"/>
    <property type="molecule type" value="Genomic_DNA"/>
</dbReference>
<keyword evidence="5 8" id="KW-0067">ATP-binding</keyword>
<comment type="catalytic activity">
    <reaction evidence="7 8">
        <text>DNA(n) + a 2'-deoxyribonucleoside 5'-triphosphate = DNA(n+1) + diphosphate</text>
        <dbReference type="Rhea" id="RHEA:22508"/>
        <dbReference type="Rhea" id="RHEA-COMP:17339"/>
        <dbReference type="Rhea" id="RHEA-COMP:17340"/>
        <dbReference type="ChEBI" id="CHEBI:33019"/>
        <dbReference type="ChEBI" id="CHEBI:61560"/>
        <dbReference type="ChEBI" id="CHEBI:173112"/>
        <dbReference type="EC" id="2.7.7.7"/>
    </reaction>
</comment>
<dbReference type="CDD" id="cd00009">
    <property type="entry name" value="AAA"/>
    <property type="match status" value="1"/>
</dbReference>
<reference evidence="10 11" key="1">
    <citation type="journal article" date="2016" name="Nat. Commun.">
        <title>Thousands of microbial genomes shed light on interconnected biogeochemical processes in an aquifer system.</title>
        <authorList>
            <person name="Anantharaman K."/>
            <person name="Brown C.T."/>
            <person name="Hug L.A."/>
            <person name="Sharon I."/>
            <person name="Castelle C.J."/>
            <person name="Probst A.J."/>
            <person name="Thomas B.C."/>
            <person name="Singh A."/>
            <person name="Wilkins M.J."/>
            <person name="Karaoz U."/>
            <person name="Brodie E.L."/>
            <person name="Williams K.H."/>
            <person name="Hubbard S.S."/>
            <person name="Banfield J.F."/>
        </authorList>
    </citation>
    <scope>NUCLEOTIDE SEQUENCE [LARGE SCALE GENOMIC DNA]</scope>
</reference>
<name>A0A1F6AH42_9BACT</name>
<evidence type="ECO:0000313" key="10">
    <source>
        <dbReference type="EMBL" id="OGG23762.1"/>
    </source>
</evidence>
<evidence type="ECO:0000256" key="2">
    <source>
        <dbReference type="ARBA" id="ARBA00022723"/>
    </source>
</evidence>
<keyword evidence="8" id="KW-0235">DNA replication</keyword>
<dbReference type="InterPro" id="IPR012763">
    <property type="entry name" value="DNA_pol_III_sug/sutau_N"/>
</dbReference>
<proteinExistence type="inferred from homology"/>
<dbReference type="Pfam" id="PF22608">
    <property type="entry name" value="DNAX_ATPase_lid"/>
    <property type="match status" value="1"/>
</dbReference>
<dbReference type="AlphaFoldDB" id="A0A1F6AH42"/>
<keyword evidence="3 8" id="KW-0547">Nucleotide-binding</keyword>
<evidence type="ECO:0000313" key="11">
    <source>
        <dbReference type="Proteomes" id="UP000178759"/>
    </source>
</evidence>
<dbReference type="GO" id="GO:0003887">
    <property type="term" value="F:DNA-directed DNA polymerase activity"/>
    <property type="evidence" value="ECO:0007669"/>
    <property type="project" value="UniProtKB-KW"/>
</dbReference>
<evidence type="ECO:0000256" key="3">
    <source>
        <dbReference type="ARBA" id="ARBA00022741"/>
    </source>
</evidence>
<dbReference type="Gene3D" id="3.40.50.300">
    <property type="entry name" value="P-loop containing nucleotide triphosphate hydrolases"/>
    <property type="match status" value="1"/>
</dbReference>
<sequence length="410" mass="45749">MREQLLTLLHKDKSDLPHAYLFSGPKGTGKTTAARIVAKIFNCTKLSKREGPCGKCEQCVSIAKGTNMDMLEIDAASNRGIDDIRTLREQIGLTPVSGDYKIYIIDEVHMLTMEAFNALLKTLEEPPPHAVFVLATTDAGKVPVTIKSRCMRLTFSAAGKDELTSALVRIVKKEKIVIDKEALGLLVQAADGSFRDATKLLEQLSFHRGKISEDTVRKTLVLSEEKILNQFIDALMQKDVKRGLSIIGQLVVNGHDMKQFLIDILQKLETQLLNDLESEEIREAIKRFTQAYAELRISPIPQLPLELAVIEFCGEQTYATPSQTGLLTTEKLTEHWTDVIASLKSYNHSVAGVLRSSRPKEVKNGIVTIEAFYKFHLDKLSEPKTKEVLVATFKKLFGEKTKVEVVLGRN</sequence>
<comment type="caution">
    <text evidence="10">The sequence shown here is derived from an EMBL/GenBank/DDBJ whole genome shotgun (WGS) entry which is preliminary data.</text>
</comment>
<dbReference type="PRINTS" id="PR00300">
    <property type="entry name" value="CLPPROTEASEA"/>
</dbReference>
<dbReference type="EC" id="2.7.7.7" evidence="8"/>
<dbReference type="SMART" id="SM00382">
    <property type="entry name" value="AAA"/>
    <property type="match status" value="1"/>
</dbReference>
<dbReference type="InterPro" id="IPR001270">
    <property type="entry name" value="ClpA/B"/>
</dbReference>
<dbReference type="InterPro" id="IPR027417">
    <property type="entry name" value="P-loop_NTPase"/>
</dbReference>
<evidence type="ECO:0000256" key="1">
    <source>
        <dbReference type="ARBA" id="ARBA00006360"/>
    </source>
</evidence>
<feature type="domain" description="AAA+ ATPase" evidence="9">
    <location>
        <begin position="16"/>
        <end position="182"/>
    </location>
</feature>
<dbReference type="InterPro" id="IPR008921">
    <property type="entry name" value="DNA_pol3_clamp-load_cplx_C"/>
</dbReference>
<dbReference type="SUPFAM" id="SSF48019">
    <property type="entry name" value="post-AAA+ oligomerization domain-like"/>
    <property type="match status" value="1"/>
</dbReference>